<evidence type="ECO:0000313" key="3">
    <source>
        <dbReference type="Proteomes" id="UP000004407"/>
    </source>
</evidence>
<organism evidence="2 3">
    <name type="scientific">Leyella stercorea DSM 18206</name>
    <dbReference type="NCBI Taxonomy" id="1002367"/>
    <lineage>
        <taxon>Bacteria</taxon>
        <taxon>Pseudomonadati</taxon>
        <taxon>Bacteroidota</taxon>
        <taxon>Bacteroidia</taxon>
        <taxon>Bacteroidales</taxon>
        <taxon>Prevotellaceae</taxon>
        <taxon>Leyella</taxon>
    </lineage>
</organism>
<evidence type="ECO:0008006" key="4">
    <source>
        <dbReference type="Google" id="ProtNLM"/>
    </source>
</evidence>
<dbReference type="HOGENOM" id="CLU_713009_0_0_10"/>
<keyword evidence="1" id="KW-0732">Signal</keyword>
<sequence length="371" mass="41387">MKKILLQIVFFLSATIAMAQTDIQFSILKAEADGMSASVTNALDLKLRQVFDRNGAGAADLYNVFAIEPTISVEKIFSTKDGVVLDVPIAQGELVLIAKNIIDGAEYYSTSIELEGESLGSKDKAMKSMIKGIKVTDPAYKQFINTARKKIEEYYSTNCAFILQKAKALYNQQRYKEAISYLSAATANIPCYDQAYALQEQILAKLGTKPDTVIVEKVVEKPVVVEKVVEKPVVVEKIVEKPVPAEAPAAPKCEITISMNDLEFRILSCKGEPTQRRITIKAEYVNQNVNIANGDISLDVVIDDNGKELPRENKAVIANGSSYEWISMPARVNLKHDFYIVNYDHPIETISYMKLKVRNGYVEIRNLKVDW</sequence>
<evidence type="ECO:0000313" key="2">
    <source>
        <dbReference type="EMBL" id="EHJ39005.1"/>
    </source>
</evidence>
<comment type="caution">
    <text evidence="2">The sequence shown here is derived from an EMBL/GenBank/DDBJ whole genome shotgun (WGS) entry which is preliminary data.</text>
</comment>
<dbReference type="InterPro" id="IPR011990">
    <property type="entry name" value="TPR-like_helical_dom_sf"/>
</dbReference>
<dbReference type="eggNOG" id="ENOG503150Q">
    <property type="taxonomic scope" value="Bacteria"/>
</dbReference>
<dbReference type="AlphaFoldDB" id="G6AYS7"/>
<gene>
    <name evidence="2" type="ORF">HMPREF0673_01788</name>
</gene>
<name>G6AYS7_9BACT</name>
<reference evidence="2 3" key="1">
    <citation type="submission" date="2011-08" db="EMBL/GenBank/DDBJ databases">
        <authorList>
            <person name="Weinstock G."/>
            <person name="Sodergren E."/>
            <person name="Clifton S."/>
            <person name="Fulton L."/>
            <person name="Fulton B."/>
            <person name="Courtney L."/>
            <person name="Fronick C."/>
            <person name="Harrison M."/>
            <person name="Strong C."/>
            <person name="Farmer C."/>
            <person name="Delahaunty K."/>
            <person name="Markovic C."/>
            <person name="Hall O."/>
            <person name="Minx P."/>
            <person name="Tomlinson C."/>
            <person name="Mitreva M."/>
            <person name="Hou S."/>
            <person name="Chen J."/>
            <person name="Wollam A."/>
            <person name="Pepin K.H."/>
            <person name="Johnson M."/>
            <person name="Bhonagiri V."/>
            <person name="Zhang X."/>
            <person name="Suruliraj S."/>
            <person name="Warren W."/>
            <person name="Chinwalla A."/>
            <person name="Mardis E.R."/>
            <person name="Wilson R.K."/>
        </authorList>
    </citation>
    <scope>NUCLEOTIDE SEQUENCE [LARGE SCALE GENOMIC DNA]</scope>
    <source>
        <strain evidence="2 3">DSM 18206</strain>
    </source>
</reference>
<dbReference type="EMBL" id="AFZZ01000158">
    <property type="protein sequence ID" value="EHJ39005.1"/>
    <property type="molecule type" value="Genomic_DNA"/>
</dbReference>
<accession>G6AYS7</accession>
<dbReference type="GeneID" id="78338576"/>
<dbReference type="PATRIC" id="fig|1002367.3.peg.1450"/>
<proteinExistence type="predicted"/>
<evidence type="ECO:0000256" key="1">
    <source>
        <dbReference type="SAM" id="SignalP"/>
    </source>
</evidence>
<feature type="signal peptide" evidence="1">
    <location>
        <begin position="1"/>
        <end position="19"/>
    </location>
</feature>
<protein>
    <recommendedName>
        <fullName evidence="4">Tetratricopeptide repeat protein</fullName>
    </recommendedName>
</protein>
<dbReference type="Proteomes" id="UP000004407">
    <property type="component" value="Unassembled WGS sequence"/>
</dbReference>
<dbReference type="RefSeq" id="WP_007900549.1">
    <property type="nucleotide sequence ID" value="NZ_JH379439.1"/>
</dbReference>
<feature type="chain" id="PRO_5003485154" description="Tetratricopeptide repeat protein" evidence="1">
    <location>
        <begin position="20"/>
        <end position="371"/>
    </location>
</feature>
<dbReference type="SUPFAM" id="SSF48452">
    <property type="entry name" value="TPR-like"/>
    <property type="match status" value="1"/>
</dbReference>